<protein>
    <recommendedName>
        <fullName evidence="7">Endonuclease/exonuclease/phosphatase domain-containing protein</fullName>
    </recommendedName>
</protein>
<dbReference type="PANTHER" id="PTHR22748">
    <property type="entry name" value="AP ENDONUCLEASE"/>
    <property type="match status" value="1"/>
</dbReference>
<keyword evidence="4" id="KW-0378">Hydrolase</keyword>
<dbReference type="InterPro" id="IPR004808">
    <property type="entry name" value="AP_endonuc_1"/>
</dbReference>
<evidence type="ECO:0000256" key="4">
    <source>
        <dbReference type="ARBA" id="ARBA00022801"/>
    </source>
</evidence>
<feature type="compositionally biased region" description="Basic and acidic residues" evidence="6">
    <location>
        <begin position="9"/>
        <end position="30"/>
    </location>
</feature>
<name>A0ABD3GG64_9MARC</name>
<dbReference type="GO" id="GO:0046872">
    <property type="term" value="F:metal ion binding"/>
    <property type="evidence" value="ECO:0007669"/>
    <property type="project" value="UniProtKB-KW"/>
</dbReference>
<dbReference type="Proteomes" id="UP001633002">
    <property type="component" value="Unassembled WGS sequence"/>
</dbReference>
<dbReference type="AlphaFoldDB" id="A0ABD3GG64"/>
<feature type="domain" description="Endonuclease/exonuclease/phosphatase" evidence="7">
    <location>
        <begin position="346"/>
        <end position="555"/>
    </location>
</feature>
<feature type="region of interest" description="Disordered" evidence="6">
    <location>
        <begin position="157"/>
        <end position="306"/>
    </location>
</feature>
<keyword evidence="9" id="KW-1185">Reference proteome</keyword>
<evidence type="ECO:0000256" key="2">
    <source>
        <dbReference type="ARBA" id="ARBA00007092"/>
    </source>
</evidence>
<reference evidence="8 9" key="1">
    <citation type="submission" date="2024-09" db="EMBL/GenBank/DDBJ databases">
        <title>Chromosome-scale assembly of Riccia sorocarpa.</title>
        <authorList>
            <person name="Paukszto L."/>
        </authorList>
    </citation>
    <scope>NUCLEOTIDE SEQUENCE [LARGE SCALE GENOMIC DNA]</scope>
    <source>
        <strain evidence="8">LP-2024</strain>
        <tissue evidence="8">Aerial parts of the thallus</tissue>
    </source>
</reference>
<dbReference type="Gene3D" id="3.60.10.10">
    <property type="entry name" value="Endonuclease/exonuclease/phosphatase"/>
    <property type="match status" value="1"/>
</dbReference>
<evidence type="ECO:0000256" key="3">
    <source>
        <dbReference type="ARBA" id="ARBA00022723"/>
    </source>
</evidence>
<proteinExistence type="inferred from homology"/>
<feature type="compositionally biased region" description="Basic and acidic residues" evidence="6">
    <location>
        <begin position="259"/>
        <end position="277"/>
    </location>
</feature>
<dbReference type="InterPro" id="IPR036691">
    <property type="entry name" value="Endo/exonu/phosph_ase_sf"/>
</dbReference>
<comment type="similarity">
    <text evidence="2">Belongs to the DNA repair enzymes AP/ExoA family.</text>
</comment>
<evidence type="ECO:0000313" key="8">
    <source>
        <dbReference type="EMBL" id="KAL3676174.1"/>
    </source>
</evidence>
<feature type="region of interest" description="Disordered" evidence="6">
    <location>
        <begin position="1"/>
        <end position="125"/>
    </location>
</feature>
<evidence type="ECO:0000313" key="9">
    <source>
        <dbReference type="Proteomes" id="UP001633002"/>
    </source>
</evidence>
<feature type="compositionally biased region" description="Basic and acidic residues" evidence="6">
    <location>
        <begin position="95"/>
        <end position="105"/>
    </location>
</feature>
<evidence type="ECO:0000256" key="1">
    <source>
        <dbReference type="ARBA" id="ARBA00001946"/>
    </source>
</evidence>
<dbReference type="PANTHER" id="PTHR22748:SF4">
    <property type="entry name" value="DNA-(APURINIC OR APYRIMIDINIC SITE) ENDONUCLEASE 2"/>
    <property type="match status" value="1"/>
</dbReference>
<evidence type="ECO:0000256" key="6">
    <source>
        <dbReference type="SAM" id="MobiDB-lite"/>
    </source>
</evidence>
<keyword evidence="5" id="KW-0460">Magnesium</keyword>
<evidence type="ECO:0000256" key="5">
    <source>
        <dbReference type="ARBA" id="ARBA00022842"/>
    </source>
</evidence>
<feature type="compositionally biased region" description="Basic and acidic residues" evidence="6">
    <location>
        <begin position="189"/>
        <end position="200"/>
    </location>
</feature>
<evidence type="ECO:0000259" key="7">
    <source>
        <dbReference type="Pfam" id="PF03372"/>
    </source>
</evidence>
<feature type="compositionally biased region" description="Polar residues" evidence="6">
    <location>
        <begin position="237"/>
        <end position="249"/>
    </location>
</feature>
<keyword evidence="3" id="KW-0479">Metal-binding</keyword>
<sequence length="844" mass="95259">MAVEVGANMEDRVSEGVRNMESEAGYERVSARKSARSQGSSRDTAAEKSCMNQFGVLSNDDDDMDRRSTSGAQEPVVEMSERLRAMEESGLGTKKGAELDRKRGVQGDNVAESSRAREEHIGVVGAVDGGSDEMLIQKEGFGGIRADAVKTDRGVHTGIIDSKGGGMEAGEGTNERRSFGQERVVNLMARDDGRFKDSQPRKSRSANKQPRIHSVDGGATKSDAGGRANTLQKEEQGQSQPEITHSNLSVLKVGQVHFGEGKENSDRDTSMSHDRFGRAPKKKSGKRSGESKGKKPTKSWMEQGGSPDLSMFYDIKNGSRKRRALGDLDGNGCRRVDDWDNFLEGAARPSKARAVKQSILKHAKNCDILAIQEVKVSSWKINRWLASVGGKRKVVYDKPIGTRGGTALLIQEGIEVLESGTTGNGRCAWARVRSGEEVIGVASIHAPNKRRLRVEFWERLQTVIRNDQWILLGDYNQVELPEDSRGKTVQIKGREERQWRQMSLEKGLVDGMFVAASTEGQRLTRIARRRSRLDCSRLDRVYITRGAEWIDHVRSVTHHHTSSLLDHVPITVVVQIHPEEHRKAETYFKMSVFDLKNPVTLEKVKEAWSLEPLMVRDDKRKWMRGWHRVKQVLRGVRAERESSWKQEGSLESEVEWRRSVLTADTPESELEALQLVERKLKAKELYEARLWRVRSRVKWFSEDDVPSRYFFAKLKMKWARESLEVLETDGGGKTSDKDEILAEIEEFYRDLYTDVPESSEKAEARTEILGLLENKITDMEWEKMSGRPDKQEIEEVVFRFKPNKSPGHDGLTADVLKECWSFVGDDCVKFVHAVVLLPVLDVER</sequence>
<accession>A0ABD3GG64</accession>
<gene>
    <name evidence="8" type="ORF">R1sor_026122</name>
</gene>
<dbReference type="EMBL" id="JBJQOH010000008">
    <property type="protein sequence ID" value="KAL3676174.1"/>
    <property type="molecule type" value="Genomic_DNA"/>
</dbReference>
<dbReference type="SUPFAM" id="SSF56219">
    <property type="entry name" value="DNase I-like"/>
    <property type="match status" value="1"/>
</dbReference>
<comment type="cofactor">
    <cofactor evidence="1">
        <name>Mg(2+)</name>
        <dbReference type="ChEBI" id="CHEBI:18420"/>
    </cofactor>
</comment>
<dbReference type="GO" id="GO:0016787">
    <property type="term" value="F:hydrolase activity"/>
    <property type="evidence" value="ECO:0007669"/>
    <property type="project" value="UniProtKB-KW"/>
</dbReference>
<dbReference type="InterPro" id="IPR005135">
    <property type="entry name" value="Endo/exonuclease/phosphatase"/>
</dbReference>
<comment type="caution">
    <text evidence="8">The sequence shown here is derived from an EMBL/GenBank/DDBJ whole genome shotgun (WGS) entry which is preliminary data.</text>
</comment>
<organism evidence="8 9">
    <name type="scientific">Riccia sorocarpa</name>
    <dbReference type="NCBI Taxonomy" id="122646"/>
    <lineage>
        <taxon>Eukaryota</taxon>
        <taxon>Viridiplantae</taxon>
        <taxon>Streptophyta</taxon>
        <taxon>Embryophyta</taxon>
        <taxon>Marchantiophyta</taxon>
        <taxon>Marchantiopsida</taxon>
        <taxon>Marchantiidae</taxon>
        <taxon>Marchantiales</taxon>
        <taxon>Ricciaceae</taxon>
        <taxon>Riccia</taxon>
    </lineage>
</organism>
<dbReference type="Pfam" id="PF03372">
    <property type="entry name" value="Exo_endo_phos"/>
    <property type="match status" value="1"/>
</dbReference>